<feature type="domain" description="Cadherin" evidence="15">
    <location>
        <begin position="462"/>
        <end position="565"/>
    </location>
</feature>
<feature type="compositionally biased region" description="Basic and acidic residues" evidence="12">
    <location>
        <begin position="894"/>
        <end position="904"/>
    </location>
</feature>
<dbReference type="SUPFAM" id="SSF49313">
    <property type="entry name" value="Cadherin-like"/>
    <property type="match status" value="5"/>
</dbReference>
<dbReference type="PRINTS" id="PR00205">
    <property type="entry name" value="CADHERIN"/>
</dbReference>
<evidence type="ECO:0000256" key="13">
    <source>
        <dbReference type="SAM" id="Phobius"/>
    </source>
</evidence>
<reference evidence="17" key="1">
    <citation type="submission" date="2025-08" db="UniProtKB">
        <authorList>
            <consortium name="RefSeq"/>
        </authorList>
    </citation>
    <scope>IDENTIFICATION</scope>
</reference>
<dbReference type="AlphaFoldDB" id="A0A7E6FBL3"/>
<feature type="compositionally biased region" description="Polar residues" evidence="12">
    <location>
        <begin position="877"/>
        <end position="891"/>
    </location>
</feature>
<evidence type="ECO:0000256" key="10">
    <source>
        <dbReference type="ARBA" id="ARBA00023180"/>
    </source>
</evidence>
<feature type="domain" description="Cadherin" evidence="15">
    <location>
        <begin position="244"/>
        <end position="351"/>
    </location>
</feature>
<keyword evidence="16" id="KW-1185">Reference proteome</keyword>
<dbReference type="FunFam" id="2.60.40.60:FF:000004">
    <property type="entry name" value="Protocadherin 1 gamma 2"/>
    <property type="match status" value="1"/>
</dbReference>
<proteinExistence type="predicted"/>
<feature type="domain" description="Cadherin" evidence="15">
    <location>
        <begin position="569"/>
        <end position="673"/>
    </location>
</feature>
<keyword evidence="6 11" id="KW-0106">Calcium</keyword>
<dbReference type="FunFam" id="2.60.40.60:FF:000007">
    <property type="entry name" value="Protocadherin alpha 2"/>
    <property type="match status" value="1"/>
</dbReference>
<dbReference type="GO" id="GO:0005509">
    <property type="term" value="F:calcium ion binding"/>
    <property type="evidence" value="ECO:0007669"/>
    <property type="project" value="UniProtKB-UniRule"/>
</dbReference>
<evidence type="ECO:0000259" key="15">
    <source>
        <dbReference type="PROSITE" id="PS50268"/>
    </source>
</evidence>
<dbReference type="SMART" id="SM00112">
    <property type="entry name" value="CA"/>
    <property type="match status" value="5"/>
</dbReference>
<dbReference type="InterPro" id="IPR050174">
    <property type="entry name" value="Protocadherin/Cadherin-CA"/>
</dbReference>
<protein>
    <submittedName>
        <fullName evidence="17">Protocadherin beta-15-like isoform X1</fullName>
    </submittedName>
</protein>
<organism evidence="16 17">
    <name type="scientific">Octopus sinensis</name>
    <name type="common">East Asian common octopus</name>
    <dbReference type="NCBI Taxonomy" id="2607531"/>
    <lineage>
        <taxon>Eukaryota</taxon>
        <taxon>Metazoa</taxon>
        <taxon>Spiralia</taxon>
        <taxon>Lophotrochozoa</taxon>
        <taxon>Mollusca</taxon>
        <taxon>Cephalopoda</taxon>
        <taxon>Coleoidea</taxon>
        <taxon>Octopodiformes</taxon>
        <taxon>Octopoda</taxon>
        <taxon>Incirrata</taxon>
        <taxon>Octopodidae</taxon>
        <taxon>Octopus</taxon>
    </lineage>
</organism>
<keyword evidence="9 13" id="KW-0472">Membrane</keyword>
<evidence type="ECO:0000256" key="14">
    <source>
        <dbReference type="SAM" id="SignalP"/>
    </source>
</evidence>
<keyword evidence="2" id="KW-1003">Cell membrane</keyword>
<evidence type="ECO:0000256" key="2">
    <source>
        <dbReference type="ARBA" id="ARBA00022475"/>
    </source>
</evidence>
<evidence type="ECO:0000256" key="1">
    <source>
        <dbReference type="ARBA" id="ARBA00004251"/>
    </source>
</evidence>
<evidence type="ECO:0000256" key="3">
    <source>
        <dbReference type="ARBA" id="ARBA00022692"/>
    </source>
</evidence>
<feature type="chain" id="PRO_5028986042" evidence="14">
    <location>
        <begin position="18"/>
        <end position="935"/>
    </location>
</feature>
<dbReference type="FunFam" id="2.60.40.60:FF:000015">
    <property type="entry name" value="FAT atypical cadherin 1"/>
    <property type="match status" value="1"/>
</dbReference>
<feature type="domain" description="Cadherin" evidence="15">
    <location>
        <begin position="132"/>
        <end position="243"/>
    </location>
</feature>
<dbReference type="Proteomes" id="UP000515154">
    <property type="component" value="Linkage group LG14"/>
</dbReference>
<accession>A0A7E6FBL3</accession>
<feature type="domain" description="Cadherin" evidence="15">
    <location>
        <begin position="24"/>
        <end position="131"/>
    </location>
</feature>
<dbReference type="Gene3D" id="2.60.40.60">
    <property type="entry name" value="Cadherins"/>
    <property type="match status" value="6"/>
</dbReference>
<evidence type="ECO:0000256" key="7">
    <source>
        <dbReference type="ARBA" id="ARBA00022889"/>
    </source>
</evidence>
<dbReference type="FunFam" id="2.60.40.60:FF:000002">
    <property type="entry name" value="Protocadherin alpha 2"/>
    <property type="match status" value="1"/>
</dbReference>
<keyword evidence="10" id="KW-0325">Glycoprotein</keyword>
<dbReference type="GO" id="GO:0007156">
    <property type="term" value="P:homophilic cell adhesion via plasma membrane adhesion molecules"/>
    <property type="evidence" value="ECO:0007669"/>
    <property type="project" value="InterPro"/>
</dbReference>
<feature type="transmembrane region" description="Helical" evidence="13">
    <location>
        <begin position="688"/>
        <end position="712"/>
    </location>
</feature>
<dbReference type="InterPro" id="IPR020894">
    <property type="entry name" value="Cadherin_CS"/>
</dbReference>
<dbReference type="RefSeq" id="XP_036365139.1">
    <property type="nucleotide sequence ID" value="XM_036509246.1"/>
</dbReference>
<dbReference type="PROSITE" id="PS50268">
    <property type="entry name" value="CADHERIN_2"/>
    <property type="match status" value="6"/>
</dbReference>
<feature type="compositionally biased region" description="Polar residues" evidence="12">
    <location>
        <begin position="905"/>
        <end position="916"/>
    </location>
</feature>
<comment type="subcellular location">
    <subcellularLocation>
        <location evidence="1">Cell membrane</location>
        <topology evidence="1">Single-pass type I membrane protein</topology>
    </subcellularLocation>
</comment>
<evidence type="ECO:0000256" key="9">
    <source>
        <dbReference type="ARBA" id="ARBA00023136"/>
    </source>
</evidence>
<dbReference type="InterPro" id="IPR002126">
    <property type="entry name" value="Cadherin-like_dom"/>
</dbReference>
<feature type="signal peptide" evidence="14">
    <location>
        <begin position="1"/>
        <end position="17"/>
    </location>
</feature>
<keyword evidence="5" id="KW-0677">Repeat</keyword>
<dbReference type="PANTHER" id="PTHR24028">
    <property type="entry name" value="CADHERIN-87A"/>
    <property type="match status" value="1"/>
</dbReference>
<keyword evidence="3 13" id="KW-0812">Transmembrane</keyword>
<feature type="region of interest" description="Disordered" evidence="12">
    <location>
        <begin position="791"/>
        <end position="830"/>
    </location>
</feature>
<feature type="compositionally biased region" description="Basic and acidic residues" evidence="12">
    <location>
        <begin position="797"/>
        <end position="808"/>
    </location>
</feature>
<keyword evidence="8 13" id="KW-1133">Transmembrane helix</keyword>
<evidence type="ECO:0000256" key="4">
    <source>
        <dbReference type="ARBA" id="ARBA00022729"/>
    </source>
</evidence>
<feature type="region of interest" description="Disordered" evidence="12">
    <location>
        <begin position="876"/>
        <end position="916"/>
    </location>
</feature>
<dbReference type="CDD" id="cd11304">
    <property type="entry name" value="Cadherin_repeat"/>
    <property type="match status" value="5"/>
</dbReference>
<keyword evidence="7" id="KW-0130">Cell adhesion</keyword>
<evidence type="ECO:0000256" key="8">
    <source>
        <dbReference type="ARBA" id="ARBA00022989"/>
    </source>
</evidence>
<dbReference type="InterPro" id="IPR015919">
    <property type="entry name" value="Cadherin-like_sf"/>
</dbReference>
<dbReference type="PANTHER" id="PTHR24028:SF146">
    <property type="entry name" value="CADHERIN 96CB, ISOFORM D-RELATED"/>
    <property type="match status" value="1"/>
</dbReference>
<name>A0A7E6FBL3_9MOLL</name>
<keyword evidence="4 14" id="KW-0732">Signal</keyword>
<dbReference type="Pfam" id="PF00028">
    <property type="entry name" value="Cadherin"/>
    <property type="match status" value="5"/>
</dbReference>
<evidence type="ECO:0000313" key="16">
    <source>
        <dbReference type="Proteomes" id="UP000515154"/>
    </source>
</evidence>
<evidence type="ECO:0000256" key="12">
    <source>
        <dbReference type="SAM" id="MobiDB-lite"/>
    </source>
</evidence>
<feature type="domain" description="Cadherin" evidence="15">
    <location>
        <begin position="358"/>
        <end position="461"/>
    </location>
</feature>
<dbReference type="KEGG" id="osn:115219543"/>
<gene>
    <name evidence="17" type="primary">LOC115219543</name>
</gene>
<evidence type="ECO:0000313" key="17">
    <source>
        <dbReference type="RefSeq" id="XP_036365139.1"/>
    </source>
</evidence>
<evidence type="ECO:0000256" key="5">
    <source>
        <dbReference type="ARBA" id="ARBA00022737"/>
    </source>
</evidence>
<evidence type="ECO:0000256" key="11">
    <source>
        <dbReference type="PROSITE-ProRule" id="PRU00043"/>
    </source>
</evidence>
<dbReference type="PROSITE" id="PS00232">
    <property type="entry name" value="CADHERIN_1"/>
    <property type="match status" value="2"/>
</dbReference>
<evidence type="ECO:0000256" key="6">
    <source>
        <dbReference type="ARBA" id="ARBA00022837"/>
    </source>
</evidence>
<sequence>MWTYLYIMSFLLKISQCEDLIYHVEEGKMPGTLVGDIAADTHLFDRIPVQDHNLLWFSHLKETFINGSQLFNVSKTGKLYTSQIVDADMLCKFNTECFKMVDIAVRNEESFVKILEIKVVVEDVNDQRPEFPVKQVNIQFDETDGKGTIKFVPTAKDRDVSLINSQITYQLKKDIEKTFSLSITKKTDSTIKLGIVLEGEVDRERKDNYKLQIIATDGGSPSKFGVLDVIITVIDENDNSPIFSQNLYNISISNRNEKNRPITILSASDVDSGENGKVTYHFSSKTSNVAKSYFHLNEKTGEIILKKKVPFVSKKSYKLFVEATDGGNPPSTSTAIVLVHVNNNENSAPVIDINFISKSTGNTAIISEGVKINSFIAYVKVTDNDVGMNGKIICNLRHDKIQLQSLGKKKYKLVVKKSLDRETESHIDLTISCEDKGFPPLQTDHSFSIQVMDINDIQPQFTKATFRFSVYENEEPKFSIGFVNATDPDLVAGSQLTYSLIGSNRHIPFSISDFGFISTTQSLDREKQDLYRFKIMAKDNGIPSLNNTANVVVEVMDKNDNAPYFTFPSFNPFNLDVHYHPQSKSDITTLRASDRDSHVNAFLKYEILGGNNKQLFTVNPYTGVLSFSRTVYQNDAGSYNLILTVKDNGIPVLSATTTLSLTLTVSNTTARMYISQDTESDNRIHINLMIIIVVAAVIVSVAIVVSFIMCIIQRKSTKDSRFTGSVGTHNDILNERRQSEYTCEEISPKYDIPITMLACTDNFPTTLIREPHSQYETNHCWEGSSIGKHSKTISKRAHPENADSRDFIKGGNGPFNEMPTISGHAESEHGWSERATVQYETLPGHISSKAEQFQNKDRKSFLQKLHRPKGINIFIGTPSQSSNFGQKNPSNDVIDLKSSREKNDTPSISSQPWNLPMKNSFTAYAKPLPSLPKVL</sequence>
<dbReference type="GO" id="GO:0005886">
    <property type="term" value="C:plasma membrane"/>
    <property type="evidence" value="ECO:0007669"/>
    <property type="project" value="UniProtKB-SubCell"/>
</dbReference>